<evidence type="ECO:0000256" key="1">
    <source>
        <dbReference type="SAM" id="MobiDB-lite"/>
    </source>
</evidence>
<evidence type="ECO:0000313" key="3">
    <source>
        <dbReference type="Proteomes" id="UP001168877"/>
    </source>
</evidence>
<dbReference type="AlphaFoldDB" id="A0AA39RUA8"/>
<reference evidence="2" key="1">
    <citation type="journal article" date="2022" name="Plant J.">
        <title>Strategies of tolerance reflected in two North American maple genomes.</title>
        <authorList>
            <person name="McEvoy S.L."/>
            <person name="Sezen U.U."/>
            <person name="Trouern-Trend A."/>
            <person name="McMahon S.M."/>
            <person name="Schaberg P.G."/>
            <person name="Yang J."/>
            <person name="Wegrzyn J.L."/>
            <person name="Swenson N.G."/>
        </authorList>
    </citation>
    <scope>NUCLEOTIDE SEQUENCE</scope>
    <source>
        <strain evidence="2">NS2018</strain>
    </source>
</reference>
<organism evidence="2 3">
    <name type="scientific">Acer saccharum</name>
    <name type="common">Sugar maple</name>
    <dbReference type="NCBI Taxonomy" id="4024"/>
    <lineage>
        <taxon>Eukaryota</taxon>
        <taxon>Viridiplantae</taxon>
        <taxon>Streptophyta</taxon>
        <taxon>Embryophyta</taxon>
        <taxon>Tracheophyta</taxon>
        <taxon>Spermatophyta</taxon>
        <taxon>Magnoliopsida</taxon>
        <taxon>eudicotyledons</taxon>
        <taxon>Gunneridae</taxon>
        <taxon>Pentapetalae</taxon>
        <taxon>rosids</taxon>
        <taxon>malvids</taxon>
        <taxon>Sapindales</taxon>
        <taxon>Sapindaceae</taxon>
        <taxon>Hippocastanoideae</taxon>
        <taxon>Acereae</taxon>
        <taxon>Acer</taxon>
    </lineage>
</organism>
<reference evidence="2" key="2">
    <citation type="submission" date="2023-06" db="EMBL/GenBank/DDBJ databases">
        <authorList>
            <person name="Swenson N.G."/>
            <person name="Wegrzyn J.L."/>
            <person name="Mcevoy S.L."/>
        </authorList>
    </citation>
    <scope>NUCLEOTIDE SEQUENCE</scope>
    <source>
        <strain evidence="2">NS2018</strain>
        <tissue evidence="2">Leaf</tissue>
    </source>
</reference>
<dbReference type="Proteomes" id="UP001168877">
    <property type="component" value="Unassembled WGS sequence"/>
</dbReference>
<proteinExistence type="predicted"/>
<keyword evidence="3" id="KW-1185">Reference proteome</keyword>
<sequence length="242" mass="27444">MENIQDVSIEPDGDDAEHRTEAYDIMPRTRSRTKIQECDDNGDGSQCSDPTYVGARYDGVEHARSPLREGPTPVMDSIHPPVLRSKPTPVSFDSVPAAPLVLSPSSPCLAVERSIRMRKRGWQLNSPCTDPCKPKMARIRAHKFQPLELLDDGHIGEYKDFKKNLTTMQDVDLETAVGVLWFKRLDTCNMDTFDTHLDAYLQIIQKRQRAYPVVYDQRTNILDTQYAEGTSSPRAFVRSVFN</sequence>
<feature type="region of interest" description="Disordered" evidence="1">
    <location>
        <begin position="1"/>
        <end position="50"/>
    </location>
</feature>
<name>A0AA39RUA8_ACESA</name>
<accession>A0AA39RUA8</accession>
<protein>
    <submittedName>
        <fullName evidence="2">Uncharacterized protein</fullName>
    </submittedName>
</protein>
<dbReference type="EMBL" id="JAUESC010000385">
    <property type="protein sequence ID" value="KAK0580236.1"/>
    <property type="molecule type" value="Genomic_DNA"/>
</dbReference>
<gene>
    <name evidence="2" type="ORF">LWI29_038391</name>
</gene>
<evidence type="ECO:0000313" key="2">
    <source>
        <dbReference type="EMBL" id="KAK0580236.1"/>
    </source>
</evidence>
<comment type="caution">
    <text evidence="2">The sequence shown here is derived from an EMBL/GenBank/DDBJ whole genome shotgun (WGS) entry which is preliminary data.</text>
</comment>